<keyword evidence="1" id="KW-1133">Transmembrane helix</keyword>
<dbReference type="EMBL" id="JALAOH010000001">
    <property type="protein sequence ID" value="MCY8315203.1"/>
    <property type="molecule type" value="Genomic_DNA"/>
</dbReference>
<accession>A0AAP3FQ85</accession>
<dbReference type="InterPro" id="IPR025434">
    <property type="entry name" value="YesK-like"/>
</dbReference>
<evidence type="ECO:0000313" key="3">
    <source>
        <dbReference type="Proteomes" id="UP001067121"/>
    </source>
</evidence>
<comment type="caution">
    <text evidence="2">The sequence shown here is derived from an EMBL/GenBank/DDBJ whole genome shotgun (WGS) entry which is preliminary data.</text>
</comment>
<sequence length="90" mass="10059">MWAFVLLAGILTACFFAGASVFVRVKLPDKRWPEWILAGLVVLSVLAIWYSLVYVRGWEGAMLGVLGFHVIGGAIAGYLIEKAIMRYRNR</sequence>
<gene>
    <name evidence="2" type="ORF">MOC71_00245</name>
</gene>
<evidence type="ECO:0000313" key="2">
    <source>
        <dbReference type="EMBL" id="MCY8315203.1"/>
    </source>
</evidence>
<dbReference type="Proteomes" id="UP001067121">
    <property type="component" value="Unassembled WGS sequence"/>
</dbReference>
<feature type="transmembrane region" description="Helical" evidence="1">
    <location>
        <begin position="6"/>
        <end position="23"/>
    </location>
</feature>
<feature type="transmembrane region" description="Helical" evidence="1">
    <location>
        <begin position="61"/>
        <end position="80"/>
    </location>
</feature>
<proteinExistence type="predicted"/>
<name>A0AAP3FQ85_BACVA</name>
<evidence type="ECO:0000256" key="1">
    <source>
        <dbReference type="SAM" id="Phobius"/>
    </source>
</evidence>
<feature type="transmembrane region" description="Helical" evidence="1">
    <location>
        <begin position="35"/>
        <end position="55"/>
    </location>
</feature>
<reference evidence="2" key="1">
    <citation type="submission" date="2022-02" db="EMBL/GenBank/DDBJ databases">
        <title>Crop Bioprotection Bacillus Genome Sequencing.</title>
        <authorList>
            <person name="Dunlap C."/>
        </authorList>
    </citation>
    <scope>NUCLEOTIDE SEQUENCE</scope>
    <source>
        <strain evidence="2">98-1</strain>
    </source>
</reference>
<keyword evidence="1" id="KW-0472">Membrane</keyword>
<dbReference type="AlphaFoldDB" id="A0AAP3FQ85"/>
<dbReference type="RefSeq" id="WP_268528119.1">
    <property type="nucleotide sequence ID" value="NZ_JALAOG010000022.1"/>
</dbReference>
<protein>
    <submittedName>
        <fullName evidence="2">YesK-like family protein</fullName>
    </submittedName>
</protein>
<keyword evidence="1" id="KW-0812">Transmembrane</keyword>
<dbReference type="Pfam" id="PF14150">
    <property type="entry name" value="YesK"/>
    <property type="match status" value="1"/>
</dbReference>
<organism evidence="2 3">
    <name type="scientific">Bacillus vallismortis</name>
    <dbReference type="NCBI Taxonomy" id="72361"/>
    <lineage>
        <taxon>Bacteria</taxon>
        <taxon>Bacillati</taxon>
        <taxon>Bacillota</taxon>
        <taxon>Bacilli</taxon>
        <taxon>Bacillales</taxon>
        <taxon>Bacillaceae</taxon>
        <taxon>Bacillus</taxon>
    </lineage>
</organism>